<dbReference type="Gene3D" id="2.60.40.10">
    <property type="entry name" value="Immunoglobulins"/>
    <property type="match status" value="1"/>
</dbReference>
<keyword evidence="9" id="KW-1185">Reference proteome</keyword>
<organism evidence="8 9">
    <name type="scientific">Agromyces intestinalis</name>
    <dbReference type="NCBI Taxonomy" id="2592652"/>
    <lineage>
        <taxon>Bacteria</taxon>
        <taxon>Bacillati</taxon>
        <taxon>Actinomycetota</taxon>
        <taxon>Actinomycetes</taxon>
        <taxon>Micrococcales</taxon>
        <taxon>Microbacteriaceae</taxon>
        <taxon>Agromyces</taxon>
    </lineage>
</organism>
<feature type="domain" description="Glycoside hydrolase family 2 immunoglobulin-like beta-sandwich" evidence="6">
    <location>
        <begin position="211"/>
        <end position="322"/>
    </location>
</feature>
<dbReference type="Gene3D" id="2.60.120.260">
    <property type="entry name" value="Galactose-binding domain-like"/>
    <property type="match status" value="1"/>
</dbReference>
<dbReference type="GO" id="GO:0005975">
    <property type="term" value="P:carbohydrate metabolic process"/>
    <property type="evidence" value="ECO:0007669"/>
    <property type="project" value="InterPro"/>
</dbReference>
<keyword evidence="5" id="KW-0326">Glycosidase</keyword>
<dbReference type="EC" id="3.2.1.25" evidence="3"/>
<evidence type="ECO:0000256" key="5">
    <source>
        <dbReference type="ARBA" id="ARBA00023295"/>
    </source>
</evidence>
<dbReference type="EMBL" id="CP043505">
    <property type="protein sequence ID" value="QEO14437.1"/>
    <property type="molecule type" value="Genomic_DNA"/>
</dbReference>
<keyword evidence="4" id="KW-0378">Hydrolase</keyword>
<dbReference type="OrthoDB" id="9758603at2"/>
<dbReference type="AlphaFoldDB" id="A0A5C1YHB7"/>
<evidence type="ECO:0000256" key="1">
    <source>
        <dbReference type="ARBA" id="ARBA00000829"/>
    </source>
</evidence>
<feature type="domain" description="Beta-mannosidase-like galactose-binding" evidence="7">
    <location>
        <begin position="46"/>
        <end position="202"/>
    </location>
</feature>
<evidence type="ECO:0000259" key="6">
    <source>
        <dbReference type="Pfam" id="PF00703"/>
    </source>
</evidence>
<gene>
    <name evidence="8" type="ORF">FLP10_08385</name>
</gene>
<dbReference type="PANTHER" id="PTHR43730">
    <property type="entry name" value="BETA-MANNOSIDASE"/>
    <property type="match status" value="1"/>
</dbReference>
<evidence type="ECO:0000256" key="3">
    <source>
        <dbReference type="ARBA" id="ARBA00012754"/>
    </source>
</evidence>
<dbReference type="PANTHER" id="PTHR43730:SF1">
    <property type="entry name" value="BETA-MANNOSIDASE"/>
    <property type="match status" value="1"/>
</dbReference>
<dbReference type="Pfam" id="PF22666">
    <property type="entry name" value="Glyco_hydro_2_N2"/>
    <property type="match status" value="1"/>
</dbReference>
<dbReference type="InterPro" id="IPR017853">
    <property type="entry name" value="GH"/>
</dbReference>
<evidence type="ECO:0000259" key="7">
    <source>
        <dbReference type="Pfam" id="PF22666"/>
    </source>
</evidence>
<sequence>MSLVEPTVAPVRQRIDLGGAWSLSLLEAPGDAPTRLGGRELAALDLAAQVPGQVHTDLMRAGLLDDPDVGFRELDQQWIGRSRWAYRRSFDWNPSANPSAAAVDLVADGLDTVATVRLNDVEIARTEDQHLAHRWNVRDVLVPGENRLEVIFDSAWDAAYAHEREVGALPTPYDAPYPQLRKSACNFGWDWGPQYVTAGIWQPIALETWVARIEHVRPLVSLADDRTSAAVDVVVRAESRTEYPVRAVAVLRSPAGEVVASGEANIDTASGAASDTTVRLRVDAPELWWPAGHGDQPRYRLEVTLVDDATTLDTWRRHIGLRTVEISTEPDALGERWAMVVNGRRVRIRGYNWIPEDPFIAEVTDDRIDQRLDQVVHGNANLLRIWGGGYFATESFLDGCDRRGILVWHDFLFACAGYDERDAALALVRAEAEQAVARLASHPSVAVWCGGNECIWGRQEWGWDDLLGEHRSWGAGFYNELLPSIVAELDPTRPYVPNSPWSTLPGKPTSDAASGPTHLWDVWNNLDYVHYRDVDPAFISEMGWCAPPATTTLRAVVDGPLLPDNPQVVHHMRASDGMHKLNRGLQPYFPVPRTEEDWIFHTQLVQARAVQTGTEWLRSRERCAGVVIWQINDCWPVLSWSTVDADGIEKPSWFALRRAFAPHLLTIQPVTPGGTQRPAGDDGLELVAVNDGAASWSPKVRVRRFGADGTELASAAIELVAEADGTARAALDAAVATPGDPAAEFLIAEADGLRTTWFFVPDRDRSLPAARWSVETTLHARDLYVTVTAETPIVDLTLYTDRLAVELGLPGSALVADEQLVTLVPGERHTFVVSPRSRDLRLPANAASLAIDHPILRAANDLAPRADV</sequence>
<evidence type="ECO:0000313" key="8">
    <source>
        <dbReference type="EMBL" id="QEO14437.1"/>
    </source>
</evidence>
<dbReference type="SUPFAM" id="SSF49303">
    <property type="entry name" value="beta-Galactosidase/glucuronidase domain"/>
    <property type="match status" value="1"/>
</dbReference>
<dbReference type="InterPro" id="IPR006102">
    <property type="entry name" value="Ig-like_GH2"/>
</dbReference>
<dbReference type="KEGG" id="ail:FLP10_08385"/>
<protein>
    <recommendedName>
        <fullName evidence="3">beta-mannosidase</fullName>
        <ecNumber evidence="3">3.2.1.25</ecNumber>
    </recommendedName>
</protein>
<dbReference type="SUPFAM" id="SSF51445">
    <property type="entry name" value="(Trans)glycosidases"/>
    <property type="match status" value="1"/>
</dbReference>
<proteinExistence type="inferred from homology"/>
<dbReference type="InterPro" id="IPR008979">
    <property type="entry name" value="Galactose-bd-like_sf"/>
</dbReference>
<evidence type="ECO:0000256" key="2">
    <source>
        <dbReference type="ARBA" id="ARBA00007401"/>
    </source>
</evidence>
<dbReference type="Pfam" id="PF00703">
    <property type="entry name" value="Glyco_hydro_2"/>
    <property type="match status" value="1"/>
</dbReference>
<dbReference type="FunFam" id="3.20.20.80:FF:000050">
    <property type="entry name" value="Beta-mannosidase B"/>
    <property type="match status" value="1"/>
</dbReference>
<reference evidence="8 9" key="1">
    <citation type="submission" date="2019-09" db="EMBL/GenBank/DDBJ databases">
        <title>Genome sequencing of strain KACC 19306.</title>
        <authorList>
            <person name="Heo J."/>
            <person name="Kim S.-J."/>
            <person name="Kim J.-S."/>
            <person name="Hong S.-B."/>
            <person name="Kwon S.-W."/>
        </authorList>
    </citation>
    <scope>NUCLEOTIDE SEQUENCE [LARGE SCALE GENOMIC DNA]</scope>
    <source>
        <strain evidence="8 9">KACC 19306</strain>
    </source>
</reference>
<dbReference type="RefSeq" id="WP_149160458.1">
    <property type="nucleotide sequence ID" value="NZ_CP043505.1"/>
</dbReference>
<comment type="similarity">
    <text evidence="2">Belongs to the glycosyl hydrolase 2 family.</text>
</comment>
<dbReference type="InterPro" id="IPR054593">
    <property type="entry name" value="Beta-mannosidase-like_N2"/>
</dbReference>
<comment type="catalytic activity">
    <reaction evidence="1">
        <text>Hydrolysis of terminal, non-reducing beta-D-mannose residues in beta-D-mannosides.</text>
        <dbReference type="EC" id="3.2.1.25"/>
    </reaction>
</comment>
<dbReference type="GO" id="GO:0004567">
    <property type="term" value="F:beta-mannosidase activity"/>
    <property type="evidence" value="ECO:0007669"/>
    <property type="project" value="UniProtKB-EC"/>
</dbReference>
<name>A0A5C1YHB7_9MICO</name>
<dbReference type="Gene3D" id="3.20.20.80">
    <property type="entry name" value="Glycosidases"/>
    <property type="match status" value="1"/>
</dbReference>
<evidence type="ECO:0000256" key="4">
    <source>
        <dbReference type="ARBA" id="ARBA00022801"/>
    </source>
</evidence>
<evidence type="ECO:0000313" key="9">
    <source>
        <dbReference type="Proteomes" id="UP000324678"/>
    </source>
</evidence>
<dbReference type="InterPro" id="IPR050887">
    <property type="entry name" value="Beta-mannosidase_GH2"/>
</dbReference>
<dbReference type="SUPFAM" id="SSF49785">
    <property type="entry name" value="Galactose-binding domain-like"/>
    <property type="match status" value="1"/>
</dbReference>
<dbReference type="GO" id="GO:0006516">
    <property type="term" value="P:glycoprotein catabolic process"/>
    <property type="evidence" value="ECO:0007669"/>
    <property type="project" value="TreeGrafter"/>
</dbReference>
<accession>A0A5C1YHB7</accession>
<dbReference type="Proteomes" id="UP000324678">
    <property type="component" value="Chromosome"/>
</dbReference>
<dbReference type="InterPro" id="IPR036156">
    <property type="entry name" value="Beta-gal/glucu_dom_sf"/>
</dbReference>
<dbReference type="InterPro" id="IPR013783">
    <property type="entry name" value="Ig-like_fold"/>
</dbReference>